<protein>
    <submittedName>
        <fullName evidence="5">Cytochrome P450</fullName>
    </submittedName>
</protein>
<organism evidence="5 6">
    <name type="scientific">Clathrospora elynae</name>
    <dbReference type="NCBI Taxonomy" id="706981"/>
    <lineage>
        <taxon>Eukaryota</taxon>
        <taxon>Fungi</taxon>
        <taxon>Dikarya</taxon>
        <taxon>Ascomycota</taxon>
        <taxon>Pezizomycotina</taxon>
        <taxon>Dothideomycetes</taxon>
        <taxon>Pleosporomycetidae</taxon>
        <taxon>Pleosporales</taxon>
        <taxon>Diademaceae</taxon>
        <taxon>Clathrospora</taxon>
    </lineage>
</organism>
<dbReference type="EMBL" id="ML976206">
    <property type="protein sequence ID" value="KAF1936173.1"/>
    <property type="molecule type" value="Genomic_DNA"/>
</dbReference>
<evidence type="ECO:0000256" key="4">
    <source>
        <dbReference type="ARBA" id="ARBA00023004"/>
    </source>
</evidence>
<reference evidence="5" key="1">
    <citation type="journal article" date="2020" name="Stud. Mycol.">
        <title>101 Dothideomycetes genomes: a test case for predicting lifestyles and emergence of pathogens.</title>
        <authorList>
            <person name="Haridas S."/>
            <person name="Albert R."/>
            <person name="Binder M."/>
            <person name="Bloem J."/>
            <person name="Labutti K."/>
            <person name="Salamov A."/>
            <person name="Andreopoulos B."/>
            <person name="Baker S."/>
            <person name="Barry K."/>
            <person name="Bills G."/>
            <person name="Bluhm B."/>
            <person name="Cannon C."/>
            <person name="Castanera R."/>
            <person name="Culley D."/>
            <person name="Daum C."/>
            <person name="Ezra D."/>
            <person name="Gonzalez J."/>
            <person name="Henrissat B."/>
            <person name="Kuo A."/>
            <person name="Liang C."/>
            <person name="Lipzen A."/>
            <person name="Lutzoni F."/>
            <person name="Magnuson J."/>
            <person name="Mondo S."/>
            <person name="Nolan M."/>
            <person name="Ohm R."/>
            <person name="Pangilinan J."/>
            <person name="Park H.-J."/>
            <person name="Ramirez L."/>
            <person name="Alfaro M."/>
            <person name="Sun H."/>
            <person name="Tritt A."/>
            <person name="Yoshinaga Y."/>
            <person name="Zwiers L.-H."/>
            <person name="Turgeon B."/>
            <person name="Goodwin S."/>
            <person name="Spatafora J."/>
            <person name="Crous P."/>
            <person name="Grigoriev I."/>
        </authorList>
    </citation>
    <scope>NUCLEOTIDE SEQUENCE</scope>
    <source>
        <strain evidence="5">CBS 161.51</strain>
    </source>
</reference>
<dbReference type="Proteomes" id="UP000800038">
    <property type="component" value="Unassembled WGS sequence"/>
</dbReference>
<dbReference type="InterPro" id="IPR002401">
    <property type="entry name" value="Cyt_P450_E_grp-I"/>
</dbReference>
<dbReference type="Pfam" id="PF00067">
    <property type="entry name" value="p450"/>
    <property type="match status" value="1"/>
</dbReference>
<keyword evidence="2" id="KW-0479">Metal-binding</keyword>
<dbReference type="InterPro" id="IPR036396">
    <property type="entry name" value="Cyt_P450_sf"/>
</dbReference>
<proteinExistence type="inferred from homology"/>
<sequence>MGILGPRNWPALGNILDIKYNAVEKYRKWSKTFSAIAEAAKKTFRGSVRRLLMSEHVLPNTAGSTIGTSPFNESLKLRQKRAASALNEPTIATYINYIDLETKDFDKDKFASGRAGTDVVDPMPISMVSRHDPVFHEICEVVAAISRFRGSSQDHIPILRLNSFRFVTKSAEEYRGRRDVYLTRLNRDLDVKMEKRIHQPCIQTNIIYDKDAALNTTTTTLVPGIQNKALREIRKLHPEEEPLAAAYDYRKCEYVAALVRECLRFYTVLRLALPRAMVKDVVYEGKVIPTGSMIYLNAWACNYRQCAGLYLANHEIYLVFLRMLSSFELVQDSEVDVHPVRGSADPTSLVTMCRHYKIIFKPRNEKALREALEAFDERLAEHEKA</sequence>
<evidence type="ECO:0000313" key="5">
    <source>
        <dbReference type="EMBL" id="KAF1936173.1"/>
    </source>
</evidence>
<dbReference type="InterPro" id="IPR050364">
    <property type="entry name" value="Cytochrome_P450_fung"/>
</dbReference>
<evidence type="ECO:0000256" key="1">
    <source>
        <dbReference type="ARBA" id="ARBA00010617"/>
    </source>
</evidence>
<dbReference type="GO" id="GO:0016705">
    <property type="term" value="F:oxidoreductase activity, acting on paired donors, with incorporation or reduction of molecular oxygen"/>
    <property type="evidence" value="ECO:0007669"/>
    <property type="project" value="InterPro"/>
</dbReference>
<gene>
    <name evidence="5" type="ORF">EJ02DRAFT_506666</name>
</gene>
<dbReference type="PANTHER" id="PTHR46300">
    <property type="entry name" value="P450, PUTATIVE (EUROFUNG)-RELATED-RELATED"/>
    <property type="match status" value="1"/>
</dbReference>
<dbReference type="PRINTS" id="PR00463">
    <property type="entry name" value="EP450I"/>
</dbReference>
<comment type="similarity">
    <text evidence="1">Belongs to the cytochrome P450 family.</text>
</comment>
<dbReference type="OrthoDB" id="1055148at2759"/>
<dbReference type="AlphaFoldDB" id="A0A6A5S8J5"/>
<accession>A0A6A5S8J5</accession>
<dbReference type="SUPFAM" id="SSF48264">
    <property type="entry name" value="Cytochrome P450"/>
    <property type="match status" value="1"/>
</dbReference>
<evidence type="ECO:0000256" key="2">
    <source>
        <dbReference type="ARBA" id="ARBA00022723"/>
    </source>
</evidence>
<dbReference type="InterPro" id="IPR001128">
    <property type="entry name" value="Cyt_P450"/>
</dbReference>
<name>A0A6A5S8J5_9PLEO</name>
<dbReference type="GO" id="GO:0020037">
    <property type="term" value="F:heme binding"/>
    <property type="evidence" value="ECO:0007669"/>
    <property type="project" value="InterPro"/>
</dbReference>
<evidence type="ECO:0000256" key="3">
    <source>
        <dbReference type="ARBA" id="ARBA00023002"/>
    </source>
</evidence>
<keyword evidence="3" id="KW-0560">Oxidoreductase</keyword>
<keyword evidence="4" id="KW-0408">Iron</keyword>
<dbReference type="GO" id="GO:0004497">
    <property type="term" value="F:monooxygenase activity"/>
    <property type="evidence" value="ECO:0007669"/>
    <property type="project" value="InterPro"/>
</dbReference>
<dbReference type="GO" id="GO:0005506">
    <property type="term" value="F:iron ion binding"/>
    <property type="evidence" value="ECO:0007669"/>
    <property type="project" value="InterPro"/>
</dbReference>
<evidence type="ECO:0000313" key="6">
    <source>
        <dbReference type="Proteomes" id="UP000800038"/>
    </source>
</evidence>
<keyword evidence="6" id="KW-1185">Reference proteome</keyword>
<dbReference type="Gene3D" id="1.10.630.10">
    <property type="entry name" value="Cytochrome P450"/>
    <property type="match status" value="1"/>
</dbReference>